<gene>
    <name evidence="2" type="ORF">IAA07_00870</name>
</gene>
<proteinExistence type="predicted"/>
<sequence>MYYSWLSKALKEEFEIIKRLKESERGTVTLVRHRNTGKRFILRSFTGDAEVYHRLLNCTCPNLPQICEAASQGDQNLVLEEYIQGDNMGTMLQEALFTPKETRRILRQLCGALWVLHSMGAVHRDVKPENIVLRGSDAVLIDFDAARIHKDSAENDTCVLGTIGFAAPEQYGFSQSDACSDIYSLGVLMNVMLTGKHPSSQLAPGRFGRIVTRCTQITPKKRYKNVLRLLDEL</sequence>
<dbReference type="GO" id="GO:0005737">
    <property type="term" value="C:cytoplasm"/>
    <property type="evidence" value="ECO:0007669"/>
    <property type="project" value="TreeGrafter"/>
</dbReference>
<comment type="caution">
    <text evidence="2">The sequence shown here is derived from an EMBL/GenBank/DDBJ whole genome shotgun (WGS) entry which is preliminary data.</text>
</comment>
<dbReference type="CDD" id="cd14014">
    <property type="entry name" value="STKc_PknB_like"/>
    <property type="match status" value="1"/>
</dbReference>
<dbReference type="Pfam" id="PF00069">
    <property type="entry name" value="Pkinase"/>
    <property type="match status" value="1"/>
</dbReference>
<dbReference type="EMBL" id="DWZA01000005">
    <property type="protein sequence ID" value="HJA70115.1"/>
    <property type="molecule type" value="Genomic_DNA"/>
</dbReference>
<protein>
    <submittedName>
        <fullName evidence="2">Serine/threonine protein kinase</fullName>
    </submittedName>
</protein>
<evidence type="ECO:0000259" key="1">
    <source>
        <dbReference type="PROSITE" id="PS50011"/>
    </source>
</evidence>
<dbReference type="Proteomes" id="UP000823900">
    <property type="component" value="Unassembled WGS sequence"/>
</dbReference>
<keyword evidence="2" id="KW-0723">Serine/threonine-protein kinase</keyword>
<dbReference type="PROSITE" id="PS50011">
    <property type="entry name" value="PROTEIN_KINASE_DOM"/>
    <property type="match status" value="1"/>
</dbReference>
<organism evidence="2 3">
    <name type="scientific">Candidatus Lachnoclostridium stercoravium</name>
    <dbReference type="NCBI Taxonomy" id="2838633"/>
    <lineage>
        <taxon>Bacteria</taxon>
        <taxon>Bacillati</taxon>
        <taxon>Bacillota</taxon>
        <taxon>Clostridia</taxon>
        <taxon>Lachnospirales</taxon>
        <taxon>Lachnospiraceae</taxon>
    </lineage>
</organism>
<name>A0A9D2HG25_9FIRM</name>
<evidence type="ECO:0000313" key="2">
    <source>
        <dbReference type="EMBL" id="HJA70115.1"/>
    </source>
</evidence>
<accession>A0A9D2HG25</accession>
<evidence type="ECO:0000313" key="3">
    <source>
        <dbReference type="Proteomes" id="UP000823900"/>
    </source>
</evidence>
<dbReference type="AlphaFoldDB" id="A0A9D2HG25"/>
<reference evidence="2" key="1">
    <citation type="journal article" date="2021" name="PeerJ">
        <title>Extensive microbial diversity within the chicken gut microbiome revealed by metagenomics and culture.</title>
        <authorList>
            <person name="Gilroy R."/>
            <person name="Ravi A."/>
            <person name="Getino M."/>
            <person name="Pursley I."/>
            <person name="Horton D.L."/>
            <person name="Alikhan N.F."/>
            <person name="Baker D."/>
            <person name="Gharbi K."/>
            <person name="Hall N."/>
            <person name="Watson M."/>
            <person name="Adriaenssens E.M."/>
            <person name="Foster-Nyarko E."/>
            <person name="Jarju S."/>
            <person name="Secka A."/>
            <person name="Antonio M."/>
            <person name="Oren A."/>
            <person name="Chaudhuri R.R."/>
            <person name="La Ragione R."/>
            <person name="Hildebrand F."/>
            <person name="Pallen M.J."/>
        </authorList>
    </citation>
    <scope>NUCLEOTIDE SEQUENCE</scope>
    <source>
        <strain evidence="2">CHK178-16964</strain>
    </source>
</reference>
<dbReference type="PANTHER" id="PTHR44167:SF24">
    <property type="entry name" value="SERINE_THREONINE-PROTEIN KINASE CHK2"/>
    <property type="match status" value="1"/>
</dbReference>
<dbReference type="Gene3D" id="1.10.510.10">
    <property type="entry name" value="Transferase(Phosphotransferase) domain 1"/>
    <property type="match status" value="1"/>
</dbReference>
<dbReference type="InterPro" id="IPR000719">
    <property type="entry name" value="Prot_kinase_dom"/>
</dbReference>
<dbReference type="GO" id="GO:0005524">
    <property type="term" value="F:ATP binding"/>
    <property type="evidence" value="ECO:0007669"/>
    <property type="project" value="InterPro"/>
</dbReference>
<feature type="domain" description="Protein kinase" evidence="1">
    <location>
        <begin position="3"/>
        <end position="233"/>
    </location>
</feature>
<keyword evidence="2" id="KW-0418">Kinase</keyword>
<dbReference type="GO" id="GO:0004674">
    <property type="term" value="F:protein serine/threonine kinase activity"/>
    <property type="evidence" value="ECO:0007669"/>
    <property type="project" value="UniProtKB-KW"/>
</dbReference>
<dbReference type="SUPFAM" id="SSF56112">
    <property type="entry name" value="Protein kinase-like (PK-like)"/>
    <property type="match status" value="1"/>
</dbReference>
<keyword evidence="2" id="KW-0808">Transferase</keyword>
<dbReference type="PANTHER" id="PTHR44167">
    <property type="entry name" value="OVARIAN-SPECIFIC SERINE/THREONINE-PROTEIN KINASE LOK-RELATED"/>
    <property type="match status" value="1"/>
</dbReference>
<dbReference type="InterPro" id="IPR011009">
    <property type="entry name" value="Kinase-like_dom_sf"/>
</dbReference>
<reference evidence="2" key="2">
    <citation type="submission" date="2021-04" db="EMBL/GenBank/DDBJ databases">
        <authorList>
            <person name="Gilroy R."/>
        </authorList>
    </citation>
    <scope>NUCLEOTIDE SEQUENCE</scope>
    <source>
        <strain evidence="2">CHK178-16964</strain>
    </source>
</reference>
<dbReference type="SMART" id="SM00220">
    <property type="entry name" value="S_TKc"/>
    <property type="match status" value="1"/>
</dbReference>